<keyword evidence="5 7" id="KW-1133">Transmembrane helix</keyword>
<evidence type="ECO:0000256" key="2">
    <source>
        <dbReference type="ARBA" id="ARBA00022448"/>
    </source>
</evidence>
<keyword evidence="4 7" id="KW-0812">Transmembrane</keyword>
<dbReference type="Proteomes" id="UP000569951">
    <property type="component" value="Unassembled WGS sequence"/>
</dbReference>
<evidence type="ECO:0000256" key="3">
    <source>
        <dbReference type="ARBA" id="ARBA00022475"/>
    </source>
</evidence>
<dbReference type="Gene3D" id="1.10.3720.10">
    <property type="entry name" value="MetI-like"/>
    <property type="match status" value="2"/>
</dbReference>
<organism evidence="9 10">
    <name type="scientific">Deinobacterium chartae</name>
    <dbReference type="NCBI Taxonomy" id="521158"/>
    <lineage>
        <taxon>Bacteria</taxon>
        <taxon>Thermotogati</taxon>
        <taxon>Deinococcota</taxon>
        <taxon>Deinococci</taxon>
        <taxon>Deinococcales</taxon>
        <taxon>Deinococcaceae</taxon>
        <taxon>Deinobacterium</taxon>
    </lineage>
</organism>
<dbReference type="PROSITE" id="PS50928">
    <property type="entry name" value="ABC_TM1"/>
    <property type="match status" value="1"/>
</dbReference>
<comment type="caution">
    <text evidence="9">The sequence shown here is derived from an EMBL/GenBank/DDBJ whole genome shotgun (WGS) entry which is preliminary data.</text>
</comment>
<keyword evidence="6 7" id="KW-0472">Membrane</keyword>
<keyword evidence="9" id="KW-0762">Sugar transport</keyword>
<dbReference type="PANTHER" id="PTHR43744">
    <property type="entry name" value="ABC TRANSPORTER PERMEASE PROTEIN MG189-RELATED-RELATED"/>
    <property type="match status" value="1"/>
</dbReference>
<feature type="transmembrane region" description="Helical" evidence="7">
    <location>
        <begin position="380"/>
        <end position="401"/>
    </location>
</feature>
<protein>
    <submittedName>
        <fullName evidence="9">Multiple sugar transport system permease protein</fullName>
    </submittedName>
</protein>
<dbReference type="CDD" id="cd06261">
    <property type="entry name" value="TM_PBP2"/>
    <property type="match status" value="1"/>
</dbReference>
<reference evidence="9 10" key="1">
    <citation type="submission" date="2020-08" db="EMBL/GenBank/DDBJ databases">
        <title>Genomic Encyclopedia of Type Strains, Phase IV (KMG-IV): sequencing the most valuable type-strain genomes for metagenomic binning, comparative biology and taxonomic classification.</title>
        <authorList>
            <person name="Goeker M."/>
        </authorList>
    </citation>
    <scope>NUCLEOTIDE SEQUENCE [LARGE SCALE GENOMIC DNA]</scope>
    <source>
        <strain evidence="9 10">DSM 21458</strain>
    </source>
</reference>
<comment type="subcellular location">
    <subcellularLocation>
        <location evidence="1 7">Cell membrane</location>
        <topology evidence="1 7">Multi-pass membrane protein</topology>
    </subcellularLocation>
</comment>
<proteinExistence type="inferred from homology"/>
<evidence type="ECO:0000259" key="8">
    <source>
        <dbReference type="PROSITE" id="PS50928"/>
    </source>
</evidence>
<dbReference type="GO" id="GO:0005886">
    <property type="term" value="C:plasma membrane"/>
    <property type="evidence" value="ECO:0007669"/>
    <property type="project" value="UniProtKB-SubCell"/>
</dbReference>
<evidence type="ECO:0000256" key="4">
    <source>
        <dbReference type="ARBA" id="ARBA00022692"/>
    </source>
</evidence>
<dbReference type="PANTHER" id="PTHR43744:SF12">
    <property type="entry name" value="ABC TRANSPORTER PERMEASE PROTEIN MG189-RELATED"/>
    <property type="match status" value="1"/>
</dbReference>
<name>A0A841HV65_9DEIO</name>
<evidence type="ECO:0000256" key="7">
    <source>
        <dbReference type="RuleBase" id="RU363032"/>
    </source>
</evidence>
<accession>A0A841HV65</accession>
<feature type="transmembrane region" description="Helical" evidence="7">
    <location>
        <begin position="323"/>
        <end position="344"/>
    </location>
</feature>
<evidence type="ECO:0000256" key="1">
    <source>
        <dbReference type="ARBA" id="ARBA00004651"/>
    </source>
</evidence>
<dbReference type="SUPFAM" id="SSF161098">
    <property type="entry name" value="MetI-like"/>
    <property type="match status" value="1"/>
</dbReference>
<evidence type="ECO:0000313" key="10">
    <source>
        <dbReference type="Proteomes" id="UP000569951"/>
    </source>
</evidence>
<dbReference type="InterPro" id="IPR035906">
    <property type="entry name" value="MetI-like_sf"/>
</dbReference>
<dbReference type="GO" id="GO:0055085">
    <property type="term" value="P:transmembrane transport"/>
    <property type="evidence" value="ECO:0007669"/>
    <property type="project" value="InterPro"/>
</dbReference>
<dbReference type="InterPro" id="IPR000515">
    <property type="entry name" value="MetI-like"/>
</dbReference>
<dbReference type="AlphaFoldDB" id="A0A841HV65"/>
<feature type="transmembrane region" description="Helical" evidence="7">
    <location>
        <begin position="247"/>
        <end position="268"/>
    </location>
</feature>
<evidence type="ECO:0000256" key="5">
    <source>
        <dbReference type="ARBA" id="ARBA00022989"/>
    </source>
</evidence>
<keyword evidence="2 7" id="KW-0813">Transport</keyword>
<evidence type="ECO:0000313" key="9">
    <source>
        <dbReference type="EMBL" id="MBB6096723.1"/>
    </source>
</evidence>
<keyword evidence="3" id="KW-1003">Cell membrane</keyword>
<dbReference type="EMBL" id="JACHHG010000001">
    <property type="protein sequence ID" value="MBB6096723.1"/>
    <property type="molecule type" value="Genomic_DNA"/>
</dbReference>
<dbReference type="RefSeq" id="WP_221276821.1">
    <property type="nucleotide sequence ID" value="NZ_JACHHG010000001.1"/>
</dbReference>
<feature type="domain" description="ABC transmembrane type-1" evidence="8">
    <location>
        <begin position="212"/>
        <end position="401"/>
    </location>
</feature>
<gene>
    <name evidence="9" type="ORF">HNR42_000135</name>
</gene>
<feature type="transmembrane region" description="Helical" evidence="7">
    <location>
        <begin position="211"/>
        <end position="235"/>
    </location>
</feature>
<feature type="transmembrane region" description="Helical" evidence="7">
    <location>
        <begin position="12"/>
        <end position="33"/>
    </location>
</feature>
<keyword evidence="10" id="KW-1185">Reference proteome</keyword>
<sequence length="415" mass="45572">MKRTPRYLLARAALYAALILGSVFMALPFYWMISTSFQSTQESQSTIPTWLPNRMQPGAWAGAWTLGAQAGDAWWGGLQPGRSLEFELHATAPAGARLPDPEVMFPQAIGFGEDPLNDYGAITVSEPRLEGERRVWTVRVENLGETVFHEVPLRALFDRGYTAVGGTLPFDAERAQDALARYEWDNVAPGLLGYTLANYRDALRAAPFGRYFFNSAFTAITQTVLGLIVVSAAAFAFARIEFWGRDVLFAVILASLMIPGELLLVPNYVTVYRLGWTDSYAGLIVPWIVSVFGIFLMRQFFLSLPNELFEASLLDGAGYGTQLVRVALPLAVPGLVTFGLFSFLGSWNALLWPLIVSNTPEFRTLQVGLQAFIGEAGTEYGQLMGASIITILPVILGFFLAQRQFIAGVARSGLK</sequence>
<comment type="similarity">
    <text evidence="7">Belongs to the binding-protein-dependent transport system permease family.</text>
</comment>
<evidence type="ECO:0000256" key="6">
    <source>
        <dbReference type="ARBA" id="ARBA00023136"/>
    </source>
</evidence>
<feature type="transmembrane region" description="Helical" evidence="7">
    <location>
        <begin position="280"/>
        <end position="302"/>
    </location>
</feature>
<dbReference type="Pfam" id="PF00528">
    <property type="entry name" value="BPD_transp_1"/>
    <property type="match status" value="1"/>
</dbReference>